<name>A0A1Z3HRU9_9CYAN</name>
<reference evidence="2 3" key="1">
    <citation type="journal article" date="2016" name="Biochim. Biophys. Acta">
        <title>Characterization of red-shifted phycobilisomes isolated from the chlorophyll f-containing cyanobacterium Halomicronema hongdechloris.</title>
        <authorList>
            <person name="Li Y."/>
            <person name="Lin Y."/>
            <person name="Garvey C.J."/>
            <person name="Birch D."/>
            <person name="Corkery R.W."/>
            <person name="Loughlin P.C."/>
            <person name="Scheer H."/>
            <person name="Willows R.D."/>
            <person name="Chen M."/>
        </authorList>
    </citation>
    <scope>NUCLEOTIDE SEQUENCE [LARGE SCALE GENOMIC DNA]</scope>
    <source>
        <strain evidence="2 3">C2206</strain>
    </source>
</reference>
<evidence type="ECO:0000313" key="2">
    <source>
        <dbReference type="EMBL" id="ASC73015.1"/>
    </source>
</evidence>
<feature type="compositionally biased region" description="Polar residues" evidence="1">
    <location>
        <begin position="28"/>
        <end position="44"/>
    </location>
</feature>
<dbReference type="EMBL" id="CP021983">
    <property type="protein sequence ID" value="ASC73015.1"/>
    <property type="molecule type" value="Genomic_DNA"/>
</dbReference>
<feature type="region of interest" description="Disordered" evidence="1">
    <location>
        <begin position="1"/>
        <end position="101"/>
    </location>
</feature>
<organism evidence="2 3">
    <name type="scientific">Halomicronema hongdechloris C2206</name>
    <dbReference type="NCBI Taxonomy" id="1641165"/>
    <lineage>
        <taxon>Bacteria</taxon>
        <taxon>Bacillati</taxon>
        <taxon>Cyanobacteriota</taxon>
        <taxon>Cyanophyceae</taxon>
        <taxon>Nodosilineales</taxon>
        <taxon>Nodosilineaceae</taxon>
        <taxon>Halomicronema</taxon>
    </lineage>
</organism>
<feature type="compositionally biased region" description="Pro residues" evidence="1">
    <location>
        <begin position="49"/>
        <end position="69"/>
    </location>
</feature>
<evidence type="ECO:0000256" key="1">
    <source>
        <dbReference type="SAM" id="MobiDB-lite"/>
    </source>
</evidence>
<dbReference type="KEGG" id="hhg:XM38_039770"/>
<dbReference type="Proteomes" id="UP000191901">
    <property type="component" value="Chromosome"/>
</dbReference>
<protein>
    <submittedName>
        <fullName evidence="2">Uncharacterized protein</fullName>
    </submittedName>
</protein>
<proteinExistence type="predicted"/>
<evidence type="ECO:0000313" key="3">
    <source>
        <dbReference type="Proteomes" id="UP000191901"/>
    </source>
</evidence>
<accession>A0A1Z3HRU9</accession>
<gene>
    <name evidence="2" type="ORF">XM38_039770</name>
</gene>
<dbReference type="AlphaFoldDB" id="A0A1Z3HRU9"/>
<sequence length="101" mass="10537">MSWGQSPQPPPTELPLSEARTTPFPAAQSPSVDQTIDETVSPETLTPRPVAPPPAPLPPASQPVQPPLPDITNSETAQPPRPARAGSIPAFVSPRPEPIGV</sequence>
<keyword evidence="3" id="KW-1185">Reference proteome</keyword>
<dbReference type="RefSeq" id="WP_137455173.1">
    <property type="nucleotide sequence ID" value="NZ_CP021983.2"/>
</dbReference>